<comment type="subcellular location">
    <subcellularLocation>
        <location evidence="1">Cell membrane</location>
        <topology evidence="1">Multi-pass membrane protein</topology>
    </subcellularLocation>
</comment>
<comment type="caution">
    <text evidence="8">The sequence shown here is derived from an EMBL/GenBank/DDBJ whole genome shotgun (WGS) entry which is preliminary data.</text>
</comment>
<reference evidence="9" key="1">
    <citation type="journal article" date="2019" name="Int. J. Syst. Evol. Microbiol.">
        <title>The Global Catalogue of Microorganisms (GCM) 10K type strain sequencing project: providing services to taxonomists for standard genome sequencing and annotation.</title>
        <authorList>
            <consortium name="The Broad Institute Genomics Platform"/>
            <consortium name="The Broad Institute Genome Sequencing Center for Infectious Disease"/>
            <person name="Wu L."/>
            <person name="Ma J."/>
        </authorList>
    </citation>
    <scope>NUCLEOTIDE SEQUENCE [LARGE SCALE GENOMIC DNA]</scope>
    <source>
        <strain evidence="9">JCM 17938</strain>
    </source>
</reference>
<proteinExistence type="predicted"/>
<evidence type="ECO:0000256" key="1">
    <source>
        <dbReference type="ARBA" id="ARBA00004651"/>
    </source>
</evidence>
<dbReference type="PANTHER" id="PTHR23517">
    <property type="entry name" value="RESISTANCE PROTEIN MDTM, PUTATIVE-RELATED-RELATED"/>
    <property type="match status" value="1"/>
</dbReference>
<dbReference type="SUPFAM" id="SSF103473">
    <property type="entry name" value="MFS general substrate transporter"/>
    <property type="match status" value="1"/>
</dbReference>
<organism evidence="8 9">
    <name type="scientific">Actinoallomurus liliacearum</name>
    <dbReference type="NCBI Taxonomy" id="1080073"/>
    <lineage>
        <taxon>Bacteria</taxon>
        <taxon>Bacillati</taxon>
        <taxon>Actinomycetota</taxon>
        <taxon>Actinomycetes</taxon>
        <taxon>Streptosporangiales</taxon>
        <taxon>Thermomonosporaceae</taxon>
        <taxon>Actinoallomurus</taxon>
    </lineage>
</organism>
<dbReference type="RefSeq" id="WP_345362886.1">
    <property type="nucleotide sequence ID" value="NZ_BAABHJ010000026.1"/>
</dbReference>
<dbReference type="InterPro" id="IPR036259">
    <property type="entry name" value="MFS_trans_sf"/>
</dbReference>
<sequence length="403" mass="41226">MIWVALVDRVGSGLWAATSVLYFTYVARLTVAQIGVLVAASGIIGIAGAPVGGRLADRFPATRVLAGFQFLRAAASLGLLLAADHIALLMICSAMAGFGYRAASVLTRLYASRIAGAERVRYQAVNRTVANAGWALGGLGAAAALAVGTTFAYRSLLLGDALSFVVIALITLRCVEAGPTAGAVPQDAAAAPTAVASPWRDRTYLAYVATETVLFFHDAVFTVGLPLWAIHATEAPHALVPFLLVVNNVLVVGLQMPLARLGATTHAARALLLPLSLMFAVAAAAIATSAAGGAVLASVCLVAAATAFTLAEMVHATVSWELSIALAPDENQGAYLGVHGLAQATQRAAGPMAVTAAISVGPVGWLFFGLAIAGACLVQHRLVRRPLGMDGGPWTDPVGQTAS</sequence>
<dbReference type="InterPro" id="IPR011701">
    <property type="entry name" value="MFS"/>
</dbReference>
<evidence type="ECO:0000256" key="5">
    <source>
        <dbReference type="ARBA" id="ARBA00022989"/>
    </source>
</evidence>
<feature type="transmembrane region" description="Helical" evidence="7">
    <location>
        <begin position="132"/>
        <end position="151"/>
    </location>
</feature>
<keyword evidence="4 7" id="KW-0812">Transmembrane</keyword>
<dbReference type="InterPro" id="IPR050171">
    <property type="entry name" value="MFS_Transporters"/>
</dbReference>
<evidence type="ECO:0000256" key="6">
    <source>
        <dbReference type="ARBA" id="ARBA00023136"/>
    </source>
</evidence>
<dbReference type="EMBL" id="BAABHJ010000026">
    <property type="protein sequence ID" value="GAA4614526.1"/>
    <property type="molecule type" value="Genomic_DNA"/>
</dbReference>
<keyword evidence="9" id="KW-1185">Reference proteome</keyword>
<protein>
    <submittedName>
        <fullName evidence="8">MFS transporter</fullName>
    </submittedName>
</protein>
<name>A0ABP8TRL3_9ACTN</name>
<evidence type="ECO:0000256" key="7">
    <source>
        <dbReference type="SAM" id="Phobius"/>
    </source>
</evidence>
<dbReference type="Pfam" id="PF07690">
    <property type="entry name" value="MFS_1"/>
    <property type="match status" value="1"/>
</dbReference>
<evidence type="ECO:0000256" key="2">
    <source>
        <dbReference type="ARBA" id="ARBA00022448"/>
    </source>
</evidence>
<evidence type="ECO:0000313" key="9">
    <source>
        <dbReference type="Proteomes" id="UP001500212"/>
    </source>
</evidence>
<gene>
    <name evidence="8" type="ORF">GCM10023195_63430</name>
</gene>
<feature type="transmembrane region" description="Helical" evidence="7">
    <location>
        <begin position="239"/>
        <end position="259"/>
    </location>
</feature>
<accession>A0ABP8TRL3</accession>
<dbReference type="Proteomes" id="UP001500212">
    <property type="component" value="Unassembled WGS sequence"/>
</dbReference>
<evidence type="ECO:0000256" key="4">
    <source>
        <dbReference type="ARBA" id="ARBA00022692"/>
    </source>
</evidence>
<keyword evidence="2" id="KW-0813">Transport</keyword>
<dbReference type="Gene3D" id="1.20.1250.20">
    <property type="entry name" value="MFS general substrate transporter like domains"/>
    <property type="match status" value="1"/>
</dbReference>
<keyword evidence="5 7" id="KW-1133">Transmembrane helix</keyword>
<feature type="transmembrane region" description="Helical" evidence="7">
    <location>
        <begin position="31"/>
        <end position="52"/>
    </location>
</feature>
<evidence type="ECO:0000256" key="3">
    <source>
        <dbReference type="ARBA" id="ARBA00022475"/>
    </source>
</evidence>
<dbReference type="PANTHER" id="PTHR23517:SF2">
    <property type="entry name" value="MULTIDRUG RESISTANCE PROTEIN MDTH"/>
    <property type="match status" value="1"/>
</dbReference>
<feature type="transmembrane region" description="Helical" evidence="7">
    <location>
        <begin position="271"/>
        <end position="304"/>
    </location>
</feature>
<keyword evidence="3" id="KW-1003">Cell membrane</keyword>
<feature type="transmembrane region" description="Helical" evidence="7">
    <location>
        <begin position="356"/>
        <end position="378"/>
    </location>
</feature>
<feature type="transmembrane region" description="Helical" evidence="7">
    <location>
        <begin position="204"/>
        <end position="227"/>
    </location>
</feature>
<keyword evidence="6 7" id="KW-0472">Membrane</keyword>
<evidence type="ECO:0000313" key="8">
    <source>
        <dbReference type="EMBL" id="GAA4614526.1"/>
    </source>
</evidence>